<dbReference type="EC" id="3.2.1.23" evidence="4"/>
<keyword evidence="3 4" id="KW-0326">Glycosidase</keyword>
<gene>
    <name evidence="7" type="ORF">KZJ38_11115</name>
</gene>
<proteinExistence type="inferred from homology"/>
<dbReference type="InterPro" id="IPR017853">
    <property type="entry name" value="GH"/>
</dbReference>
<name>A0ABX8UPK0_9BURK</name>
<dbReference type="Proteomes" id="UP000826462">
    <property type="component" value="Chromosome 1"/>
</dbReference>
<evidence type="ECO:0000256" key="5">
    <source>
        <dbReference type="RuleBase" id="RU003679"/>
    </source>
</evidence>
<comment type="catalytic activity">
    <reaction evidence="4">
        <text>Hydrolysis of terminal non-reducing beta-D-galactose residues in beta-D-galactosides.</text>
        <dbReference type="EC" id="3.2.1.23"/>
    </reaction>
</comment>
<evidence type="ECO:0000313" key="7">
    <source>
        <dbReference type="EMBL" id="QYD70922.1"/>
    </source>
</evidence>
<keyword evidence="8" id="KW-1185">Reference proteome</keyword>
<keyword evidence="2 4" id="KW-0378">Hydrolase</keyword>
<evidence type="ECO:0000313" key="8">
    <source>
        <dbReference type="Proteomes" id="UP000826462"/>
    </source>
</evidence>
<dbReference type="Gene3D" id="3.20.20.80">
    <property type="entry name" value="Glycosidases"/>
    <property type="match status" value="1"/>
</dbReference>
<evidence type="ECO:0000259" key="6">
    <source>
        <dbReference type="Pfam" id="PF01301"/>
    </source>
</evidence>
<accession>A0ABX8UPK0</accession>
<feature type="domain" description="Glycoside hydrolase 35 catalytic" evidence="6">
    <location>
        <begin position="21"/>
        <end position="364"/>
    </location>
</feature>
<dbReference type="PANTHER" id="PTHR23421">
    <property type="entry name" value="BETA-GALACTOSIDASE RELATED"/>
    <property type="match status" value="1"/>
</dbReference>
<dbReference type="Pfam" id="PF01301">
    <property type="entry name" value="Glyco_hydro_35"/>
    <property type="match status" value="1"/>
</dbReference>
<dbReference type="EMBL" id="CP080095">
    <property type="protein sequence ID" value="QYD70922.1"/>
    <property type="molecule type" value="Genomic_DNA"/>
</dbReference>
<sequence>MGTSTSVNGQSITVNNRYLEKNGKPWLPVMGEFHYSRFPADEWDTELAKMKAAGVNVVATYIIWSHHEPKDGQFDWSGNRDLRRFVELCAKNGLQAFVRIGPWAHAEVRYGGVPEWIVNQMPTRSNDAVYLGYVERFYQQIGTQLKGELWKDGGPVIGVQIENEYNLTGPLRGADHIATLKKMARDAGLDVPLYTVTGWDNTVFPHQEVTPVFGGYPDEPWGLDDKQKPPTEPYMFRFTSRVGGNLGAQTTNVSTGDADKVTVHTPFLGAEFAGGLPVMYRRRPVVAPDDIGAMLPVQLGSGVNLYGYYMFHGGRNPPGELNLQESTASGGYNDLPIVNYDFQAPFGANGEPHDVLGKIRPVHAFLQEWGSDLAPMTVSRPDVLPSSTADLTTPRFALRSNGSSAFLFMSNYVRQYSMTPQHDVRFAVKLAHETVLVPSSPITIPSGVYFIWPVALDMHGVQLRYATAQPVTRLDTAEGPLYVFHEIDGIPAEFSFAAGTRVSVVEPANTAQADLGDPARVVIHSGQIVQLQSAQGAHARILLLSAKQAGKLSVLDVNGHRELVLSDGQPFVRDRDLVLRTTDSHGFHFGLFPPPVTAPSGNFDVTRTAAGPDDNVAFQWYDATVPGKDLQVTTSVIRPAGSVPPIATGGVANAAIEPYPETFGKAAAWKIDLPSEPLKGVSNAYLSISYVGDIGRLFAGTALIDDSFYNGLDWNVGLKELRASLSAPLTLTVLPLRDDAKIYIDGKYRPQDSTGGQTAELKSVRVIPEFELSISGL</sequence>
<protein>
    <recommendedName>
        <fullName evidence="4">Beta-galactosidase</fullName>
        <ecNumber evidence="4">3.2.1.23</ecNumber>
    </recommendedName>
</protein>
<dbReference type="InterPro" id="IPR001944">
    <property type="entry name" value="Glycoside_Hdrlase_35"/>
</dbReference>
<evidence type="ECO:0000256" key="2">
    <source>
        <dbReference type="ARBA" id="ARBA00022801"/>
    </source>
</evidence>
<dbReference type="PROSITE" id="PS01182">
    <property type="entry name" value="GLYCOSYL_HYDROL_F35"/>
    <property type="match status" value="1"/>
</dbReference>
<organism evidence="7 8">
    <name type="scientific">Paraburkholderia edwinii</name>
    <dbReference type="NCBI Taxonomy" id="2861782"/>
    <lineage>
        <taxon>Bacteria</taxon>
        <taxon>Pseudomonadati</taxon>
        <taxon>Pseudomonadota</taxon>
        <taxon>Betaproteobacteria</taxon>
        <taxon>Burkholderiales</taxon>
        <taxon>Burkholderiaceae</taxon>
        <taxon>Paraburkholderia</taxon>
    </lineage>
</organism>
<evidence type="ECO:0000256" key="3">
    <source>
        <dbReference type="ARBA" id="ARBA00023295"/>
    </source>
</evidence>
<reference evidence="7 8" key="1">
    <citation type="submission" date="2021-07" db="EMBL/GenBank/DDBJ databases">
        <title>Paraburkholderia edwinii protects Aspergillus sp. from phenazines by acting as a toxin sponge.</title>
        <authorList>
            <person name="Dahlstrom K.M."/>
            <person name="Newman D.K."/>
        </authorList>
    </citation>
    <scope>NUCLEOTIDE SEQUENCE [LARGE SCALE GENOMIC DNA]</scope>
    <source>
        <strain evidence="7 8">Pe01</strain>
    </source>
</reference>
<comment type="similarity">
    <text evidence="1 5">Belongs to the glycosyl hydrolase 35 family.</text>
</comment>
<evidence type="ECO:0000256" key="1">
    <source>
        <dbReference type="ARBA" id="ARBA00009809"/>
    </source>
</evidence>
<dbReference type="SUPFAM" id="SSF51445">
    <property type="entry name" value="(Trans)glycosidases"/>
    <property type="match status" value="1"/>
</dbReference>
<dbReference type="PRINTS" id="PR00742">
    <property type="entry name" value="GLHYDRLASE35"/>
</dbReference>
<dbReference type="InterPro" id="IPR019801">
    <property type="entry name" value="Glyco_hydro_35_CS"/>
</dbReference>
<dbReference type="InterPro" id="IPR031330">
    <property type="entry name" value="Gly_Hdrlase_35_cat"/>
</dbReference>
<evidence type="ECO:0000256" key="4">
    <source>
        <dbReference type="RuleBase" id="RU000675"/>
    </source>
</evidence>